<dbReference type="PROSITE" id="PS51178">
    <property type="entry name" value="PASTA"/>
    <property type="match status" value="3"/>
</dbReference>
<feature type="domain" description="PASTA" evidence="2">
    <location>
        <begin position="183"/>
        <end position="250"/>
    </location>
</feature>
<dbReference type="CDD" id="cd06577">
    <property type="entry name" value="PASTA_pknB"/>
    <property type="match status" value="3"/>
</dbReference>
<evidence type="ECO:0000259" key="2">
    <source>
        <dbReference type="PROSITE" id="PS51178"/>
    </source>
</evidence>
<keyword evidence="1" id="KW-0472">Membrane</keyword>
<evidence type="ECO:0000313" key="3">
    <source>
        <dbReference type="EMBL" id="AWW28902.1"/>
    </source>
</evidence>
<gene>
    <name evidence="3" type="ORF">DN752_01450</name>
</gene>
<feature type="transmembrane region" description="Helical" evidence="1">
    <location>
        <begin position="12"/>
        <end position="34"/>
    </location>
</feature>
<name>A0A2Z4ID32_9BACT</name>
<dbReference type="OrthoDB" id="9803895at2"/>
<keyword evidence="1" id="KW-1133">Transmembrane helix</keyword>
<organism evidence="3 4">
    <name type="scientific">Echinicola strongylocentroti</name>
    <dbReference type="NCBI Taxonomy" id="1795355"/>
    <lineage>
        <taxon>Bacteria</taxon>
        <taxon>Pseudomonadati</taxon>
        <taxon>Bacteroidota</taxon>
        <taxon>Cytophagia</taxon>
        <taxon>Cytophagales</taxon>
        <taxon>Cyclobacteriaceae</taxon>
        <taxon>Echinicola</taxon>
    </lineage>
</organism>
<protein>
    <submittedName>
        <fullName evidence="3">Penicillin-binding protein</fullName>
    </submittedName>
</protein>
<dbReference type="KEGG" id="est:DN752_01450"/>
<keyword evidence="4" id="KW-1185">Reference proteome</keyword>
<keyword evidence="1" id="KW-0812">Transmembrane</keyword>
<sequence length="258" mass="28620">MSNFKQGSKRVLIHLAIILGLLFTILFVFFQVYLPNYTNHGETVTVPDLENYDYSEIESYLESRDLRYEITLDSGFEADVKPLTVLKQNPRPGAKVKQGRKIYITLNAENAPLIKMPNLVNSPLKNAQEVLSNYGLIRGEIIYVPDIGQNVVLEQKFHGRSIKEGFEIPKGSQIDLVVGDGLGKQSLAIPNLIGMEEEEAEFLVVGSGLRLGRVNFVTTDTVPKGTIVKQLPPSGIEAKTGELIDVWVSELGATENDF</sequence>
<dbReference type="InterPro" id="IPR005543">
    <property type="entry name" value="PASTA_dom"/>
</dbReference>
<evidence type="ECO:0000256" key="1">
    <source>
        <dbReference type="SAM" id="Phobius"/>
    </source>
</evidence>
<feature type="domain" description="PASTA" evidence="2">
    <location>
        <begin position="41"/>
        <end position="108"/>
    </location>
</feature>
<dbReference type="AlphaFoldDB" id="A0A2Z4ID32"/>
<dbReference type="SMART" id="SM00740">
    <property type="entry name" value="PASTA"/>
    <property type="match status" value="3"/>
</dbReference>
<dbReference type="Pfam" id="PF03793">
    <property type="entry name" value="PASTA"/>
    <property type="match status" value="2"/>
</dbReference>
<feature type="domain" description="PASTA" evidence="2">
    <location>
        <begin position="110"/>
        <end position="180"/>
    </location>
</feature>
<dbReference type="RefSeq" id="WP_112782323.1">
    <property type="nucleotide sequence ID" value="NZ_CP030041.1"/>
</dbReference>
<dbReference type="Gene3D" id="3.30.10.20">
    <property type="match status" value="3"/>
</dbReference>
<dbReference type="Proteomes" id="UP000248688">
    <property type="component" value="Chromosome"/>
</dbReference>
<reference evidence="3 4" key="1">
    <citation type="submission" date="2018-06" db="EMBL/GenBank/DDBJ databases">
        <title>Echinicola strongylocentroti sp. nov., isolated from a sea urchin Strongylocentrotus intermedius.</title>
        <authorList>
            <person name="Bae S.S."/>
        </authorList>
    </citation>
    <scope>NUCLEOTIDE SEQUENCE [LARGE SCALE GENOMIC DNA]</scope>
    <source>
        <strain evidence="3 4">MEBiC08714</strain>
    </source>
</reference>
<dbReference type="SUPFAM" id="SSF54184">
    <property type="entry name" value="Penicillin-binding protein 2x (pbp-2x), c-terminal domain"/>
    <property type="match status" value="1"/>
</dbReference>
<proteinExistence type="predicted"/>
<dbReference type="EMBL" id="CP030041">
    <property type="protein sequence ID" value="AWW28902.1"/>
    <property type="molecule type" value="Genomic_DNA"/>
</dbReference>
<accession>A0A2Z4ID32</accession>
<evidence type="ECO:0000313" key="4">
    <source>
        <dbReference type="Proteomes" id="UP000248688"/>
    </source>
</evidence>